<gene>
    <name evidence="10" type="ORF">ACA1_373890</name>
</gene>
<evidence type="ECO:0000256" key="9">
    <source>
        <dbReference type="PROSITE-ProRule" id="PRU00221"/>
    </source>
</evidence>
<dbReference type="AlphaFoldDB" id="L8GH55"/>
<dbReference type="Pfam" id="PF00400">
    <property type="entry name" value="WD40"/>
    <property type="match status" value="2"/>
</dbReference>
<dbReference type="PIRSF" id="PIRSF038093">
    <property type="entry name" value="ARP2/3_su1"/>
    <property type="match status" value="1"/>
</dbReference>
<keyword evidence="11" id="KW-1185">Reference proteome</keyword>
<dbReference type="VEuPathDB" id="AmoebaDB:ACA1_373890"/>
<dbReference type="PROSITE" id="PS50082">
    <property type="entry name" value="WD_REPEATS_2"/>
    <property type="match status" value="2"/>
</dbReference>
<reference evidence="10 11" key="1">
    <citation type="journal article" date="2013" name="Genome Biol.">
        <title>Genome of Acanthamoeba castellanii highlights extensive lateral gene transfer and early evolution of tyrosine kinase signaling.</title>
        <authorList>
            <person name="Clarke M."/>
            <person name="Lohan A.J."/>
            <person name="Liu B."/>
            <person name="Lagkouvardos I."/>
            <person name="Roy S."/>
            <person name="Zafar N."/>
            <person name="Bertelli C."/>
            <person name="Schilde C."/>
            <person name="Kianianmomeni A."/>
            <person name="Burglin T.R."/>
            <person name="Frech C."/>
            <person name="Turcotte B."/>
            <person name="Kopec K.O."/>
            <person name="Synnott J.M."/>
            <person name="Choo C."/>
            <person name="Paponov I."/>
            <person name="Finkler A."/>
            <person name="Soon Heng Tan C."/>
            <person name="Hutchins A.P."/>
            <person name="Weinmeier T."/>
            <person name="Rattei T."/>
            <person name="Chu J.S."/>
            <person name="Gimenez G."/>
            <person name="Irimia M."/>
            <person name="Rigden D.J."/>
            <person name="Fitzpatrick D.A."/>
            <person name="Lorenzo-Morales J."/>
            <person name="Bateman A."/>
            <person name="Chiu C.H."/>
            <person name="Tang P."/>
            <person name="Hegemann P."/>
            <person name="Fromm H."/>
            <person name="Raoult D."/>
            <person name="Greub G."/>
            <person name="Miranda-Saavedra D."/>
            <person name="Chen N."/>
            <person name="Nash P."/>
            <person name="Ginger M.L."/>
            <person name="Horn M."/>
            <person name="Schaap P."/>
            <person name="Caler L."/>
            <person name="Loftus B."/>
        </authorList>
    </citation>
    <scope>NUCLEOTIDE SEQUENCE [LARGE SCALE GENOMIC DNA]</scope>
    <source>
        <strain evidence="10 11">Neff</strain>
    </source>
</reference>
<feature type="repeat" description="WD" evidence="9">
    <location>
        <begin position="144"/>
        <end position="176"/>
    </location>
</feature>
<dbReference type="SUPFAM" id="SSF50978">
    <property type="entry name" value="WD40 repeat-like"/>
    <property type="match status" value="1"/>
</dbReference>
<dbReference type="InterPro" id="IPR036322">
    <property type="entry name" value="WD40_repeat_dom_sf"/>
</dbReference>
<dbReference type="InterPro" id="IPR015943">
    <property type="entry name" value="WD40/YVTN_repeat-like_dom_sf"/>
</dbReference>
<evidence type="ECO:0000256" key="5">
    <source>
        <dbReference type="ARBA" id="ARBA00022737"/>
    </source>
</evidence>
<comment type="similarity">
    <text evidence="2 8">Belongs to the WD repeat ARPC1 family.</text>
</comment>
<evidence type="ECO:0000256" key="3">
    <source>
        <dbReference type="ARBA" id="ARBA00022490"/>
    </source>
</evidence>
<dbReference type="Gene3D" id="2.130.10.10">
    <property type="entry name" value="YVTN repeat-like/Quinoprotein amine dehydrogenase"/>
    <property type="match status" value="1"/>
</dbReference>
<dbReference type="PANTHER" id="PTHR10709:SF2">
    <property type="entry name" value="ACTIN-RELATED PROTEIN 2_3 COMPLEX SUBUNIT"/>
    <property type="match status" value="1"/>
</dbReference>
<keyword evidence="7 8" id="KW-0206">Cytoskeleton</keyword>
<accession>L8GH55</accession>
<keyword evidence="5" id="KW-0677">Repeat</keyword>
<dbReference type="STRING" id="1257118.L8GH55"/>
<evidence type="ECO:0000256" key="7">
    <source>
        <dbReference type="ARBA" id="ARBA00023212"/>
    </source>
</evidence>
<dbReference type="EMBL" id="KB008119">
    <property type="protein sequence ID" value="ELR12322.1"/>
    <property type="molecule type" value="Genomic_DNA"/>
</dbReference>
<dbReference type="GO" id="GO:0051015">
    <property type="term" value="F:actin filament binding"/>
    <property type="evidence" value="ECO:0007669"/>
    <property type="project" value="TreeGrafter"/>
</dbReference>
<evidence type="ECO:0000313" key="10">
    <source>
        <dbReference type="EMBL" id="ELR12322.1"/>
    </source>
</evidence>
<dbReference type="GeneID" id="14912847"/>
<keyword evidence="3 8" id="KW-0963">Cytoplasm</keyword>
<evidence type="ECO:0000313" key="11">
    <source>
        <dbReference type="Proteomes" id="UP000011083"/>
    </source>
</evidence>
<dbReference type="InterPro" id="IPR017383">
    <property type="entry name" value="ARPC1"/>
</dbReference>
<dbReference type="InterPro" id="IPR001680">
    <property type="entry name" value="WD40_rpt"/>
</dbReference>
<evidence type="ECO:0000256" key="8">
    <source>
        <dbReference type="PIRNR" id="PIRNR038093"/>
    </source>
</evidence>
<evidence type="ECO:0000256" key="4">
    <source>
        <dbReference type="ARBA" id="ARBA00022574"/>
    </source>
</evidence>
<keyword evidence="4 9" id="KW-0853">WD repeat</keyword>
<comment type="function">
    <text evidence="8">Functions as component of the Arp2/3 complex which is involved in regulation of actin polymerization and together with an activating nucleation-promoting factor (NPF) mediates the formation of branched actin networks.</text>
</comment>
<organism evidence="10 11">
    <name type="scientific">Acanthamoeba castellanii (strain ATCC 30010 / Neff)</name>
    <dbReference type="NCBI Taxonomy" id="1257118"/>
    <lineage>
        <taxon>Eukaryota</taxon>
        <taxon>Amoebozoa</taxon>
        <taxon>Discosea</taxon>
        <taxon>Longamoebia</taxon>
        <taxon>Centramoebida</taxon>
        <taxon>Acanthamoebidae</taxon>
        <taxon>Acanthamoeba</taxon>
    </lineage>
</organism>
<evidence type="ECO:0000256" key="1">
    <source>
        <dbReference type="ARBA" id="ARBA00004245"/>
    </source>
</evidence>
<dbReference type="OrthoDB" id="406844at2759"/>
<dbReference type="KEGG" id="acan:ACA1_373890"/>
<dbReference type="GO" id="GO:0034314">
    <property type="term" value="P:Arp2/3 complex-mediated actin nucleation"/>
    <property type="evidence" value="ECO:0007669"/>
    <property type="project" value="UniProtKB-UniRule"/>
</dbReference>
<dbReference type="GO" id="GO:0005885">
    <property type="term" value="C:Arp2/3 protein complex"/>
    <property type="evidence" value="ECO:0007669"/>
    <property type="project" value="UniProtKB-UniRule"/>
</dbReference>
<dbReference type="OMA" id="YVWEPSP"/>
<dbReference type="Proteomes" id="UP000011083">
    <property type="component" value="Unassembled WGS sequence"/>
</dbReference>
<sequence length="361" mass="39828">MSANIENFKDSAKLTCITCHAFNRDRTLIAICPNNNEVHIYQKQGAEWVKNAVLVEHDQAVTGIDWGHKENRIVTCSQDRNAYVWSLGADGKWKPTLVLLRITRAATHVKWSPNEEKFAVATGAKCVSVCYFEEANDWWVSKHIKLHKSTVLNVAWHPNNIFLATAASDFKARIFSAFIKGVDKRPENTPFGDKLPFGEMLAEYSCGGWVHGVSWSPSGEWLSFVSHDSAISFVNISTGREAVPQRLSLSGLPYRVLAFLNPTDIIAAGYDCNPALFRLSGQTWAFVKNVDESSAAARAAPGAAQSAMNMWQKKADLGTTSNETQLETKHQNAISGLTALAPNQFSTTAVDGKLIIWTVRA</sequence>
<name>L8GH55_ACACF</name>
<dbReference type="SMART" id="SM00320">
    <property type="entry name" value="WD40"/>
    <property type="match status" value="6"/>
</dbReference>
<feature type="repeat" description="WD" evidence="9">
    <location>
        <begin position="54"/>
        <end position="87"/>
    </location>
</feature>
<proteinExistence type="inferred from homology"/>
<comment type="subcellular location">
    <subcellularLocation>
        <location evidence="1">Cytoplasm</location>
        <location evidence="1">Cytoskeleton</location>
    </subcellularLocation>
</comment>
<dbReference type="PANTHER" id="PTHR10709">
    <property type="entry name" value="ACTIN-RELATED PROTEIN 2/3 COMPLEX SUBUNIT 1"/>
    <property type="match status" value="1"/>
</dbReference>
<evidence type="ECO:0000256" key="2">
    <source>
        <dbReference type="ARBA" id="ARBA00006260"/>
    </source>
</evidence>
<evidence type="ECO:0000256" key="6">
    <source>
        <dbReference type="ARBA" id="ARBA00023203"/>
    </source>
</evidence>
<dbReference type="PROSITE" id="PS50294">
    <property type="entry name" value="WD_REPEATS_REGION"/>
    <property type="match status" value="1"/>
</dbReference>
<keyword evidence="6 8" id="KW-0009">Actin-binding</keyword>
<dbReference type="RefSeq" id="XP_004334335.1">
    <property type="nucleotide sequence ID" value="XM_004334287.1"/>
</dbReference>
<protein>
    <recommendedName>
        <fullName evidence="8">Actin-related protein 2/3 complex subunit</fullName>
    </recommendedName>
</protein>